<dbReference type="RefSeq" id="WP_068907344.1">
    <property type="nucleotide sequence ID" value="NZ_LXEW01000010.1"/>
</dbReference>
<reference evidence="2 3" key="1">
    <citation type="submission" date="2016-04" db="EMBL/GenBank/DDBJ databases">
        <title>ATOL: Assembling a taxonomically balanced genome-scale reconstruction of the evolutionary history of the Enterobacteriaceae.</title>
        <authorList>
            <person name="Plunkett G.III."/>
            <person name="Neeno-Eckwall E.C."/>
            <person name="Glasner J.D."/>
            <person name="Perna N.T."/>
        </authorList>
    </citation>
    <scope>NUCLEOTIDE SEQUENCE [LARGE SCALE GENOMIC DNA]</scope>
    <source>
        <strain evidence="2 3">ATCC 35613</strain>
    </source>
</reference>
<organism evidence="2 3">
    <name type="scientific">Providencia heimbachae ATCC 35613</name>
    <dbReference type="NCBI Taxonomy" id="1354272"/>
    <lineage>
        <taxon>Bacteria</taxon>
        <taxon>Pseudomonadati</taxon>
        <taxon>Pseudomonadota</taxon>
        <taxon>Gammaproteobacteria</taxon>
        <taxon>Enterobacterales</taxon>
        <taxon>Morganellaceae</taxon>
        <taxon>Providencia</taxon>
    </lineage>
</organism>
<dbReference type="PATRIC" id="fig|1354272.4.peg.490"/>
<dbReference type="Gene3D" id="1.10.260.40">
    <property type="entry name" value="lambda repressor-like DNA-binding domains"/>
    <property type="match status" value="1"/>
</dbReference>
<sequence>MNDEKKLSNETLGKFIKAARLSLNITSTEMAKKASISESIYSKYEDGTLSIYIDHLVVFANILNIDLKTCFDVYISPEKYNS</sequence>
<feature type="domain" description="HTH cro/C1-type" evidence="1">
    <location>
        <begin position="16"/>
        <end position="70"/>
    </location>
</feature>
<proteinExistence type="predicted"/>
<dbReference type="SUPFAM" id="SSF47413">
    <property type="entry name" value="lambda repressor-like DNA-binding domains"/>
    <property type="match status" value="1"/>
</dbReference>
<gene>
    <name evidence="2" type="ORF">M998_0474</name>
</gene>
<dbReference type="OrthoDB" id="6466423at2"/>
<dbReference type="Pfam" id="PF12844">
    <property type="entry name" value="HTH_19"/>
    <property type="match status" value="1"/>
</dbReference>
<evidence type="ECO:0000259" key="1">
    <source>
        <dbReference type="PROSITE" id="PS50943"/>
    </source>
</evidence>
<dbReference type="InterPro" id="IPR001387">
    <property type="entry name" value="Cro/C1-type_HTH"/>
</dbReference>
<dbReference type="SMART" id="SM00530">
    <property type="entry name" value="HTH_XRE"/>
    <property type="match status" value="1"/>
</dbReference>
<dbReference type="GO" id="GO:0003677">
    <property type="term" value="F:DNA binding"/>
    <property type="evidence" value="ECO:0007669"/>
    <property type="project" value="InterPro"/>
</dbReference>
<dbReference type="CDD" id="cd00093">
    <property type="entry name" value="HTH_XRE"/>
    <property type="match status" value="1"/>
</dbReference>
<evidence type="ECO:0000313" key="3">
    <source>
        <dbReference type="Proteomes" id="UP000078224"/>
    </source>
</evidence>
<evidence type="ECO:0000313" key="2">
    <source>
        <dbReference type="EMBL" id="OAT54483.1"/>
    </source>
</evidence>
<dbReference type="Proteomes" id="UP000078224">
    <property type="component" value="Unassembled WGS sequence"/>
</dbReference>
<comment type="caution">
    <text evidence="2">The sequence shown here is derived from an EMBL/GenBank/DDBJ whole genome shotgun (WGS) entry which is preliminary data.</text>
</comment>
<keyword evidence="3" id="KW-1185">Reference proteome</keyword>
<dbReference type="InterPro" id="IPR010982">
    <property type="entry name" value="Lambda_DNA-bd_dom_sf"/>
</dbReference>
<dbReference type="EMBL" id="LXEW01000010">
    <property type="protein sequence ID" value="OAT54483.1"/>
    <property type="molecule type" value="Genomic_DNA"/>
</dbReference>
<protein>
    <recommendedName>
        <fullName evidence="1">HTH cro/C1-type domain-containing protein</fullName>
    </recommendedName>
</protein>
<accession>A0A1B7K2X6</accession>
<name>A0A1B7K2X6_9GAMM</name>
<dbReference type="AlphaFoldDB" id="A0A1B7K2X6"/>
<dbReference type="PROSITE" id="PS50943">
    <property type="entry name" value="HTH_CROC1"/>
    <property type="match status" value="1"/>
</dbReference>